<evidence type="ECO:0000256" key="2">
    <source>
        <dbReference type="SAM" id="Phobius"/>
    </source>
</evidence>
<dbReference type="eggNOG" id="ENOG5033NUR">
    <property type="taxonomic scope" value="Bacteria"/>
</dbReference>
<feature type="region of interest" description="Disordered" evidence="1">
    <location>
        <begin position="54"/>
        <end position="91"/>
    </location>
</feature>
<name>A0A0L6JNN6_9FIRM</name>
<keyword evidence="2" id="KW-1133">Transmembrane helix</keyword>
<evidence type="ECO:0000313" key="4">
    <source>
        <dbReference type="EMBL" id="KNY26972.1"/>
    </source>
</evidence>
<dbReference type="InterPro" id="IPR027381">
    <property type="entry name" value="LytR/CpsA/Psr_C"/>
</dbReference>
<dbReference type="EMBL" id="LGTC01000001">
    <property type="protein sequence ID" value="KNY26972.1"/>
    <property type="molecule type" value="Genomic_DNA"/>
</dbReference>
<dbReference type="STRING" id="398512.Bccel_2237"/>
<dbReference type="RefSeq" id="WP_036947324.1">
    <property type="nucleotide sequence ID" value="NZ_KN050765.1"/>
</dbReference>
<proteinExistence type="predicted"/>
<accession>A0A0L6JNN6</accession>
<dbReference type="Pfam" id="PF13399">
    <property type="entry name" value="LytR_C"/>
    <property type="match status" value="1"/>
</dbReference>
<organism evidence="4 5">
    <name type="scientific">Pseudobacteroides cellulosolvens ATCC 35603 = DSM 2933</name>
    <dbReference type="NCBI Taxonomy" id="398512"/>
    <lineage>
        <taxon>Bacteria</taxon>
        <taxon>Bacillati</taxon>
        <taxon>Bacillota</taxon>
        <taxon>Clostridia</taxon>
        <taxon>Eubacteriales</taxon>
        <taxon>Oscillospiraceae</taxon>
        <taxon>Pseudobacteroides</taxon>
    </lineage>
</organism>
<comment type="caution">
    <text evidence="4">The sequence shown here is derived from an EMBL/GenBank/DDBJ whole genome shotgun (WGS) entry which is preliminary data.</text>
</comment>
<keyword evidence="2" id="KW-0472">Membrane</keyword>
<keyword evidence="2" id="KW-0812">Transmembrane</keyword>
<feature type="domain" description="LytR/CpsA/Psr regulator C-terminal" evidence="3">
    <location>
        <begin position="95"/>
        <end position="179"/>
    </location>
</feature>
<evidence type="ECO:0000259" key="3">
    <source>
        <dbReference type="Pfam" id="PF13399"/>
    </source>
</evidence>
<evidence type="ECO:0000313" key="5">
    <source>
        <dbReference type="Proteomes" id="UP000036923"/>
    </source>
</evidence>
<gene>
    <name evidence="4" type="ORF">Bccel_2237</name>
</gene>
<feature type="transmembrane region" description="Helical" evidence="2">
    <location>
        <begin position="16"/>
        <end position="37"/>
    </location>
</feature>
<evidence type="ECO:0000256" key="1">
    <source>
        <dbReference type="SAM" id="MobiDB-lite"/>
    </source>
</evidence>
<protein>
    <recommendedName>
        <fullName evidence="3">LytR/CpsA/Psr regulator C-terminal domain-containing protein</fullName>
    </recommendedName>
</protein>
<dbReference type="Proteomes" id="UP000036923">
    <property type="component" value="Unassembled WGS sequence"/>
</dbReference>
<feature type="compositionally biased region" description="Basic and acidic residues" evidence="1">
    <location>
        <begin position="58"/>
        <end position="91"/>
    </location>
</feature>
<dbReference type="AlphaFoldDB" id="A0A0L6JNN6"/>
<keyword evidence="5" id="KW-1185">Reference proteome</keyword>
<reference evidence="5" key="1">
    <citation type="submission" date="2015-07" db="EMBL/GenBank/DDBJ databases">
        <title>Near-Complete Genome Sequence of the Cellulolytic Bacterium Bacteroides (Pseudobacteroides) cellulosolvens ATCC 35603.</title>
        <authorList>
            <person name="Dassa B."/>
            <person name="Utturkar S.M."/>
            <person name="Klingeman D.M."/>
            <person name="Hurt R.A."/>
            <person name="Keller M."/>
            <person name="Xu J."/>
            <person name="Reddy Y.H.K."/>
            <person name="Borovok I."/>
            <person name="Grinberg I.R."/>
            <person name="Lamed R."/>
            <person name="Zhivin O."/>
            <person name="Bayer E.A."/>
            <person name="Brown S.D."/>
        </authorList>
    </citation>
    <scope>NUCLEOTIDE SEQUENCE [LARGE SCALE GENOMIC DNA]</scope>
    <source>
        <strain evidence="5">DSM 2933</strain>
    </source>
</reference>
<sequence precursor="true">MSKSNKKHILDHFEHIFLLFGSIVIIVLSLVVAVNFTKDSRIFAKGKPAAQQTVATAQKKEVPTPVVEEQKTAENTSEPKEKNSISSDSEKKTSSIRVEIINSTGKKGVGTSLGNTLKNSGLKVISVKSGKFTSKTKVIERNNNGYGDDVIKLIKIGRLSKESIKNTKVDVTIILGGDYLP</sequence>